<organism evidence="9">
    <name type="scientific">Schlesneria paludicola</name>
    <dbReference type="NCBI Taxonomy" id="360056"/>
    <lineage>
        <taxon>Bacteria</taxon>
        <taxon>Pseudomonadati</taxon>
        <taxon>Planctomycetota</taxon>
        <taxon>Planctomycetia</taxon>
        <taxon>Planctomycetales</taxon>
        <taxon>Planctomycetaceae</taxon>
        <taxon>Schlesneria</taxon>
    </lineage>
</organism>
<evidence type="ECO:0000256" key="2">
    <source>
        <dbReference type="ARBA" id="ARBA00022723"/>
    </source>
</evidence>
<dbReference type="InterPro" id="IPR001333">
    <property type="entry name" value="Peptidase_M32_Taq"/>
</dbReference>
<keyword evidence="3 6" id="KW-0378">Hydrolase</keyword>
<protein>
    <submittedName>
        <fullName evidence="9">Oligoendopeptidase F</fullName>
    </submittedName>
</protein>
<comment type="caution">
    <text evidence="9">The sequence shown here is derived from an EMBL/GenBank/DDBJ whole genome shotgun (WGS) entry which is preliminary data.</text>
</comment>
<dbReference type="Pfam" id="PF01432">
    <property type="entry name" value="Peptidase_M3"/>
    <property type="match status" value="1"/>
</dbReference>
<evidence type="ECO:0000259" key="7">
    <source>
        <dbReference type="Pfam" id="PF01432"/>
    </source>
</evidence>
<evidence type="ECO:0000256" key="4">
    <source>
        <dbReference type="ARBA" id="ARBA00022833"/>
    </source>
</evidence>
<dbReference type="InterPro" id="IPR013647">
    <property type="entry name" value="OligopepF_N_dom"/>
</dbReference>
<accession>A0A7C2K1N9</accession>
<name>A0A7C2K1N9_9PLAN</name>
<evidence type="ECO:0000313" key="9">
    <source>
        <dbReference type="EMBL" id="HEN16063.1"/>
    </source>
</evidence>
<dbReference type="InterPro" id="IPR034006">
    <property type="entry name" value="M3B_PepF_2"/>
</dbReference>
<dbReference type="GO" id="GO:0004181">
    <property type="term" value="F:metallocarboxypeptidase activity"/>
    <property type="evidence" value="ECO:0007669"/>
    <property type="project" value="InterPro"/>
</dbReference>
<dbReference type="GO" id="GO:0006508">
    <property type="term" value="P:proteolysis"/>
    <property type="evidence" value="ECO:0007669"/>
    <property type="project" value="UniProtKB-KW"/>
</dbReference>
<dbReference type="PANTHER" id="PTHR34217">
    <property type="entry name" value="METAL-DEPENDENT CARBOXYPEPTIDASE"/>
    <property type="match status" value="1"/>
</dbReference>
<evidence type="ECO:0000259" key="8">
    <source>
        <dbReference type="Pfam" id="PF08439"/>
    </source>
</evidence>
<dbReference type="EMBL" id="DSOK01000317">
    <property type="protein sequence ID" value="HEN16063.1"/>
    <property type="molecule type" value="Genomic_DNA"/>
</dbReference>
<feature type="domain" description="Peptidase M3A/M3B catalytic" evidence="7">
    <location>
        <begin position="342"/>
        <end position="588"/>
    </location>
</feature>
<evidence type="ECO:0000256" key="3">
    <source>
        <dbReference type="ARBA" id="ARBA00022801"/>
    </source>
</evidence>
<gene>
    <name evidence="9" type="ORF">ENQ76_11425</name>
</gene>
<evidence type="ECO:0000256" key="6">
    <source>
        <dbReference type="RuleBase" id="RU003435"/>
    </source>
</evidence>
<dbReference type="GO" id="GO:0004222">
    <property type="term" value="F:metalloendopeptidase activity"/>
    <property type="evidence" value="ECO:0007669"/>
    <property type="project" value="InterPro"/>
</dbReference>
<feature type="domain" description="Oligopeptidase F N-terminal" evidence="8">
    <location>
        <begin position="117"/>
        <end position="184"/>
    </location>
</feature>
<dbReference type="PANTHER" id="PTHR34217:SF1">
    <property type="entry name" value="CARBOXYPEPTIDASE 1"/>
    <property type="match status" value="1"/>
</dbReference>
<dbReference type="Gene3D" id="1.10.1370.20">
    <property type="entry name" value="Oligoendopeptidase f, C-terminal domain"/>
    <property type="match status" value="1"/>
</dbReference>
<evidence type="ECO:0000256" key="5">
    <source>
        <dbReference type="ARBA" id="ARBA00023049"/>
    </source>
</evidence>
<dbReference type="AlphaFoldDB" id="A0A7C2K1N9"/>
<proteinExistence type="inferred from homology"/>
<reference evidence="9" key="1">
    <citation type="journal article" date="2020" name="mSystems">
        <title>Genome- and Community-Level Interaction Insights into Carbon Utilization and Element Cycling Functions of Hydrothermarchaeota in Hydrothermal Sediment.</title>
        <authorList>
            <person name="Zhou Z."/>
            <person name="Liu Y."/>
            <person name="Xu W."/>
            <person name="Pan J."/>
            <person name="Luo Z.H."/>
            <person name="Li M."/>
        </authorList>
    </citation>
    <scope>NUCLEOTIDE SEQUENCE [LARGE SCALE GENOMIC DNA]</scope>
    <source>
        <strain evidence="9">SpSt-339</strain>
    </source>
</reference>
<sequence>MPAPAGQFPLTWELDSFYPKPTTPEFRTALDQFQQQLSRLADESDRLPAFTPAQAGPWAAFVQSWDTLETRGGDLRSFIGCYAAEDAENKHYQRLEAELSALDTLRERIATNVEFALQAADDATFGQTVAASPVLSRLKYFLTVRRREARLRLPREQELLAADLAVDGLHAWGRLYDRLSGALKVQVMEKGRTITKSPGQVLFDSPQRAVRENNFFAADAAWASIADSCADALNHIAGARLTKYRRLGLADHLVAPLSYNRMSRDTLTAMWDAIVARKSMLVDYLTRKARLIGLEQLSWYDLAAPLPVIPGSRNVDDIPYDRACGWIIDAFGRFSPELGTFAQQSLANRWVEVENRSGKRQGGFCTGFHGHKQSRIFMTYTNSADSMSTLAHELGHAYHSWVLRDEPVFLADYPMNLAETASTFAEAVLGEDRLNRAESDYERLALLDGALGDAVAFLMNIHARFLFEDAFHRERAGGEVPADRLSELMEAAQKTAYLNALASDGWNPRFWVSKLHFYITGLPFYNFPYTFGYLLSLGVYAVGRNSGPGFADQYRRLLLATGCCDAEDAVQSTLGYDLRGPEFWNRSLDVIAERVQQFAELSDRVLAKTGAM</sequence>
<comment type="cofactor">
    <cofactor evidence="6">
        <name>Zn(2+)</name>
        <dbReference type="ChEBI" id="CHEBI:29105"/>
    </cofactor>
    <text evidence="6">Binds 1 zinc ion.</text>
</comment>
<dbReference type="SUPFAM" id="SSF55486">
    <property type="entry name" value="Metalloproteases ('zincins'), catalytic domain"/>
    <property type="match status" value="1"/>
</dbReference>
<keyword evidence="5 6" id="KW-0482">Metalloprotease</keyword>
<keyword evidence="2 6" id="KW-0479">Metal-binding</keyword>
<dbReference type="InterPro" id="IPR042088">
    <property type="entry name" value="OligoPept_F_C"/>
</dbReference>
<dbReference type="CDD" id="cd09607">
    <property type="entry name" value="M3B_PepF"/>
    <property type="match status" value="1"/>
</dbReference>
<keyword evidence="4 6" id="KW-0862">Zinc</keyword>
<comment type="similarity">
    <text evidence="6">Belongs to the peptidase M3 family.</text>
</comment>
<keyword evidence="1 6" id="KW-0645">Protease</keyword>
<dbReference type="GO" id="GO:0046872">
    <property type="term" value="F:metal ion binding"/>
    <property type="evidence" value="ECO:0007669"/>
    <property type="project" value="UniProtKB-UniRule"/>
</dbReference>
<dbReference type="Gene3D" id="1.20.140.70">
    <property type="entry name" value="Oligopeptidase f, N-terminal domain"/>
    <property type="match status" value="1"/>
</dbReference>
<dbReference type="InterPro" id="IPR001567">
    <property type="entry name" value="Pept_M3A_M3B_dom"/>
</dbReference>
<evidence type="ECO:0000256" key="1">
    <source>
        <dbReference type="ARBA" id="ARBA00022670"/>
    </source>
</evidence>
<dbReference type="Pfam" id="PF08439">
    <property type="entry name" value="Peptidase_M3_N"/>
    <property type="match status" value="1"/>
</dbReference>